<evidence type="ECO:0000256" key="4">
    <source>
        <dbReference type="ARBA" id="ARBA00022496"/>
    </source>
</evidence>
<proteinExistence type="inferred from homology"/>
<keyword evidence="7" id="KW-0406">Ion transport</keyword>
<feature type="domain" description="TonB-dependent receptor-like beta-barrel" evidence="13">
    <location>
        <begin position="241"/>
        <end position="661"/>
    </location>
</feature>
<keyword evidence="15" id="KW-0675">Receptor</keyword>
<sequence>MKTGLPYSMATLTVLSMGAPATLAQPESGLQLEEVMVTAQRREQSLQDVPIQVAAFSDQAIQDAGISTTEDFINLVPNVGLDDSFTYLNTLVTVRGVAQINNADSPVAIIIDGVPQNNQKQFKMNLFDVERIEVLKGPQGALYGRNAIGGAINIITRAPGEEVNGFAQVRYGEGSLVEVTGGFTAPISDKVGLRLAGLYKEDDGRLDNDFLGEKVDYVDKDYNVRARLTVEPSDWLYADFRIAYNEFEAGGIYDSIVDSGDANDYQPNRANLMGVTFGDVLDASMKLDFQTGLGTITAITGYSDLGENYRGDFDFGNPVTDPGGFFGLGFQAGQGQDLSVEILSQELRLTSPDENRLRYILGVYGIQKERTLLTRAFIDLNGTLDQIDTTALRLITLSEDNDNFAYAVFGEVSYDINQQLTLSGALRYDRDEREQTDVSTGAEREEDFDAWQPKVTLNWQLAPAKLAYATYSTGFRSGGFNAPTVGMPVFKDEYLDNYEIGFKTAWLNNRLIVNGAAFYTDVDDFQFFFVEGATASQIISNIDEVDIFGVELEMQAVLTEGLQVFAGLGTADSEIKQISVFPGNEGNHTPKTTEWTFNAGFQYRTPLGNGLTGMARMDYEHRGDKHWQVDNLDVQDPLDLISARVGIESSGWSVTLWGRNITDEEYYADYNSMEFSGLPYDIGWRAQPRAVGIEGRVNF</sequence>
<evidence type="ECO:0000256" key="8">
    <source>
        <dbReference type="ARBA" id="ARBA00023077"/>
    </source>
</evidence>
<dbReference type="InterPro" id="IPR036942">
    <property type="entry name" value="Beta-barrel_TonB_sf"/>
</dbReference>
<comment type="similarity">
    <text evidence="11 12">Belongs to the TonB-dependent receptor family.</text>
</comment>
<evidence type="ECO:0000313" key="16">
    <source>
        <dbReference type="Proteomes" id="UP000477680"/>
    </source>
</evidence>
<dbReference type="InterPro" id="IPR012910">
    <property type="entry name" value="Plug_dom"/>
</dbReference>
<keyword evidence="2 11" id="KW-0813">Transport</keyword>
<evidence type="ECO:0000256" key="12">
    <source>
        <dbReference type="RuleBase" id="RU003357"/>
    </source>
</evidence>
<gene>
    <name evidence="15" type="ORF">G3T16_18080</name>
</gene>
<dbReference type="CDD" id="cd01347">
    <property type="entry name" value="ligand_gated_channel"/>
    <property type="match status" value="1"/>
</dbReference>
<evidence type="ECO:0000256" key="5">
    <source>
        <dbReference type="ARBA" id="ARBA00022692"/>
    </source>
</evidence>
<name>A0A6C0U8W7_9GAMM</name>
<dbReference type="Gene3D" id="2.40.170.20">
    <property type="entry name" value="TonB-dependent receptor, beta-barrel domain"/>
    <property type="match status" value="1"/>
</dbReference>
<evidence type="ECO:0000256" key="7">
    <source>
        <dbReference type="ARBA" id="ARBA00023065"/>
    </source>
</evidence>
<dbReference type="AlphaFoldDB" id="A0A6C0U8W7"/>
<evidence type="ECO:0000256" key="1">
    <source>
        <dbReference type="ARBA" id="ARBA00004571"/>
    </source>
</evidence>
<evidence type="ECO:0000259" key="14">
    <source>
        <dbReference type="Pfam" id="PF07715"/>
    </source>
</evidence>
<evidence type="ECO:0000256" key="10">
    <source>
        <dbReference type="ARBA" id="ARBA00023237"/>
    </source>
</evidence>
<evidence type="ECO:0000256" key="3">
    <source>
        <dbReference type="ARBA" id="ARBA00022452"/>
    </source>
</evidence>
<dbReference type="Proteomes" id="UP000477680">
    <property type="component" value="Chromosome"/>
</dbReference>
<dbReference type="InterPro" id="IPR039426">
    <property type="entry name" value="TonB-dep_rcpt-like"/>
</dbReference>
<dbReference type="PANTHER" id="PTHR32552">
    <property type="entry name" value="FERRICHROME IRON RECEPTOR-RELATED"/>
    <property type="match status" value="1"/>
</dbReference>
<dbReference type="InterPro" id="IPR000531">
    <property type="entry name" value="Beta-barrel_TonB"/>
</dbReference>
<evidence type="ECO:0000313" key="15">
    <source>
        <dbReference type="EMBL" id="QIB67015.1"/>
    </source>
</evidence>
<dbReference type="Pfam" id="PF00593">
    <property type="entry name" value="TonB_dep_Rec_b-barrel"/>
    <property type="match status" value="1"/>
</dbReference>
<keyword evidence="4" id="KW-0410">Iron transport</keyword>
<keyword evidence="9 11" id="KW-0472">Membrane</keyword>
<dbReference type="KEGG" id="kim:G3T16_18080"/>
<organism evidence="15 16">
    <name type="scientific">Kineobactrum salinum</name>
    <dbReference type="NCBI Taxonomy" id="2708301"/>
    <lineage>
        <taxon>Bacteria</taxon>
        <taxon>Pseudomonadati</taxon>
        <taxon>Pseudomonadota</taxon>
        <taxon>Gammaproteobacteria</taxon>
        <taxon>Cellvibrionales</taxon>
        <taxon>Halieaceae</taxon>
        <taxon>Kineobactrum</taxon>
    </lineage>
</organism>
<keyword evidence="8 12" id="KW-0798">TonB box</keyword>
<evidence type="ECO:0000256" key="2">
    <source>
        <dbReference type="ARBA" id="ARBA00022448"/>
    </source>
</evidence>
<keyword evidence="5 11" id="KW-0812">Transmembrane</keyword>
<dbReference type="SUPFAM" id="SSF56935">
    <property type="entry name" value="Porins"/>
    <property type="match status" value="1"/>
</dbReference>
<protein>
    <submittedName>
        <fullName evidence="15">TonB-dependent receptor</fullName>
    </submittedName>
</protein>
<comment type="subcellular location">
    <subcellularLocation>
        <location evidence="1 11">Cell outer membrane</location>
        <topology evidence="1 11">Multi-pass membrane protein</topology>
    </subcellularLocation>
</comment>
<reference evidence="15 16" key="1">
    <citation type="submission" date="2020-02" db="EMBL/GenBank/DDBJ databases">
        <title>Genome sequencing for Kineobactrum sp. M2.</title>
        <authorList>
            <person name="Park S.-J."/>
        </authorList>
    </citation>
    <scope>NUCLEOTIDE SEQUENCE [LARGE SCALE GENOMIC DNA]</scope>
    <source>
        <strain evidence="15 16">M2</strain>
    </source>
</reference>
<dbReference type="Pfam" id="PF07715">
    <property type="entry name" value="Plug"/>
    <property type="match status" value="1"/>
</dbReference>
<feature type="domain" description="TonB-dependent receptor plug" evidence="14">
    <location>
        <begin position="46"/>
        <end position="151"/>
    </location>
</feature>
<evidence type="ECO:0000256" key="11">
    <source>
        <dbReference type="PROSITE-ProRule" id="PRU01360"/>
    </source>
</evidence>
<evidence type="ECO:0000256" key="9">
    <source>
        <dbReference type="ARBA" id="ARBA00023136"/>
    </source>
</evidence>
<dbReference type="EMBL" id="CP048711">
    <property type="protein sequence ID" value="QIB67015.1"/>
    <property type="molecule type" value="Genomic_DNA"/>
</dbReference>
<keyword evidence="16" id="KW-1185">Reference proteome</keyword>
<dbReference type="GO" id="GO:0009279">
    <property type="term" value="C:cell outer membrane"/>
    <property type="evidence" value="ECO:0007669"/>
    <property type="project" value="UniProtKB-SubCell"/>
</dbReference>
<dbReference type="GO" id="GO:0006826">
    <property type="term" value="P:iron ion transport"/>
    <property type="evidence" value="ECO:0007669"/>
    <property type="project" value="UniProtKB-KW"/>
</dbReference>
<keyword evidence="3 11" id="KW-1134">Transmembrane beta strand</keyword>
<dbReference type="PROSITE" id="PS52016">
    <property type="entry name" value="TONB_DEPENDENT_REC_3"/>
    <property type="match status" value="1"/>
</dbReference>
<dbReference type="RefSeq" id="WP_163496443.1">
    <property type="nucleotide sequence ID" value="NZ_CP048711.1"/>
</dbReference>
<dbReference type="PANTHER" id="PTHR32552:SF81">
    <property type="entry name" value="TONB-DEPENDENT OUTER MEMBRANE RECEPTOR"/>
    <property type="match status" value="1"/>
</dbReference>
<evidence type="ECO:0000259" key="13">
    <source>
        <dbReference type="Pfam" id="PF00593"/>
    </source>
</evidence>
<evidence type="ECO:0000256" key="6">
    <source>
        <dbReference type="ARBA" id="ARBA00023004"/>
    </source>
</evidence>
<accession>A0A6C0U8W7</accession>
<keyword evidence="10 11" id="KW-0998">Cell outer membrane</keyword>
<keyword evidence="6" id="KW-0408">Iron</keyword>